<evidence type="ECO:0000313" key="3">
    <source>
        <dbReference type="EMBL" id="UUY02639.1"/>
    </source>
</evidence>
<feature type="chain" id="PRO_5047429857" evidence="2">
    <location>
        <begin position="25"/>
        <end position="137"/>
    </location>
</feature>
<organism evidence="3 4">
    <name type="scientific">Svornostia abyssi</name>
    <dbReference type="NCBI Taxonomy" id="2898438"/>
    <lineage>
        <taxon>Bacteria</taxon>
        <taxon>Bacillati</taxon>
        <taxon>Actinomycetota</taxon>
        <taxon>Thermoleophilia</taxon>
        <taxon>Solirubrobacterales</taxon>
        <taxon>Baekduiaceae</taxon>
        <taxon>Svornostia</taxon>
    </lineage>
</organism>
<reference evidence="4" key="1">
    <citation type="submission" date="2021-11" db="EMBL/GenBank/DDBJ databases">
        <title>Cultivation dependent microbiological survey of springs from the worlds oldest radium mine currently devoted to the extraction of radon-saturated water.</title>
        <authorList>
            <person name="Kapinusova G."/>
            <person name="Smrhova T."/>
            <person name="Strejcek M."/>
            <person name="Suman J."/>
            <person name="Jani K."/>
            <person name="Pajer P."/>
            <person name="Uhlik O."/>
        </authorList>
    </citation>
    <scope>NUCLEOTIDE SEQUENCE [LARGE SCALE GENOMIC DNA]</scope>
    <source>
        <strain evidence="4">J379</strain>
    </source>
</reference>
<evidence type="ECO:0000313" key="4">
    <source>
        <dbReference type="Proteomes" id="UP001058860"/>
    </source>
</evidence>
<dbReference type="InterPro" id="IPR008972">
    <property type="entry name" value="Cupredoxin"/>
</dbReference>
<feature type="signal peptide" evidence="2">
    <location>
        <begin position="1"/>
        <end position="24"/>
    </location>
</feature>
<feature type="compositionally biased region" description="Low complexity" evidence="1">
    <location>
        <begin position="34"/>
        <end position="49"/>
    </location>
</feature>
<dbReference type="EMBL" id="CP088295">
    <property type="protein sequence ID" value="UUY02639.1"/>
    <property type="molecule type" value="Genomic_DNA"/>
</dbReference>
<feature type="region of interest" description="Disordered" evidence="1">
    <location>
        <begin position="25"/>
        <end position="62"/>
    </location>
</feature>
<proteinExistence type="predicted"/>
<keyword evidence="2" id="KW-0732">Signal</keyword>
<name>A0ABY5PD91_9ACTN</name>
<dbReference type="Gene3D" id="2.60.40.420">
    <property type="entry name" value="Cupredoxins - blue copper proteins"/>
    <property type="match status" value="1"/>
</dbReference>
<gene>
    <name evidence="3" type="ORF">LRS13_18370</name>
</gene>
<dbReference type="RefSeq" id="WP_353863163.1">
    <property type="nucleotide sequence ID" value="NZ_CP088295.1"/>
</dbReference>
<sequence>MIPRRLLTVMLLLLVGLVIASAVAPPPERRGQDSARTSTSTTPATTSTAEPERPAAPSGVDAVLPADGTVRARPGQAIELDVTSKQPATIEIPELGAMQPAAPGAPAQFVVAFDEAGRYDVRDVDADTSVGTVEIGE</sequence>
<keyword evidence="4" id="KW-1185">Reference proteome</keyword>
<dbReference type="Proteomes" id="UP001058860">
    <property type="component" value="Chromosome"/>
</dbReference>
<accession>A0ABY5PD91</accession>
<evidence type="ECO:0000256" key="1">
    <source>
        <dbReference type="SAM" id="MobiDB-lite"/>
    </source>
</evidence>
<evidence type="ECO:0000256" key="2">
    <source>
        <dbReference type="SAM" id="SignalP"/>
    </source>
</evidence>
<protein>
    <submittedName>
        <fullName evidence="3">Cupredoxin domain-containing protein</fullName>
    </submittedName>
</protein>